<keyword evidence="6" id="KW-1280">Immunoglobulin</keyword>
<dbReference type="SMART" id="SM00406">
    <property type="entry name" value="IGv"/>
    <property type="match status" value="1"/>
</dbReference>
<dbReference type="Proteomes" id="UP000010556">
    <property type="component" value="Unassembled WGS sequence"/>
</dbReference>
<dbReference type="SMART" id="SM00409">
    <property type="entry name" value="IG"/>
    <property type="match status" value="1"/>
</dbReference>
<keyword evidence="4" id="KW-1015">Disulfide bond</keyword>
<dbReference type="InterPro" id="IPR013783">
    <property type="entry name" value="Ig-like_fold"/>
</dbReference>
<feature type="compositionally biased region" description="Basic and acidic residues" evidence="7">
    <location>
        <begin position="218"/>
        <end position="234"/>
    </location>
</feature>
<sequence length="280" mass="30316">MSHSGTVSSMSESNPRDPYIVRGHANRAHSAHKNQLSPGPAPLGQEPSPGIPRCSHSLIRTEHRPLTKGFDLSWVFLVALLRGVQCELQLVESVGGLVQPGGSLRLSCSASGFTFSSYAMNWVRQAPGKGLEWVSADSGGGSTYYANSVKGRFTISRDKAKNSLYLQMNRLKAEDTVVYYCERDTVRGSQCEPRHKPSKGDSRAGLQGMLRTPGGAQDPKHREQPQEQGQREVGGKGLPGRIRDFLSSSQLPPGTVLPSQVLTADNSEEGTLCLQMTGQQ</sequence>
<evidence type="ECO:0000313" key="9">
    <source>
        <dbReference type="EMBL" id="ELK30010.1"/>
    </source>
</evidence>
<name>L5LVH3_MYODS</name>
<dbReference type="GO" id="GO:0005576">
    <property type="term" value="C:extracellular region"/>
    <property type="evidence" value="ECO:0007669"/>
    <property type="project" value="UniProtKB-ARBA"/>
</dbReference>
<dbReference type="InterPro" id="IPR050199">
    <property type="entry name" value="IgHV"/>
</dbReference>
<dbReference type="SUPFAM" id="SSF48726">
    <property type="entry name" value="Immunoglobulin"/>
    <property type="match status" value="1"/>
</dbReference>
<dbReference type="CDD" id="cd04981">
    <property type="entry name" value="IgV_H"/>
    <property type="match status" value="1"/>
</dbReference>
<dbReference type="PANTHER" id="PTHR23266">
    <property type="entry name" value="IMMUNOGLOBULIN HEAVY CHAIN"/>
    <property type="match status" value="1"/>
</dbReference>
<evidence type="ECO:0000256" key="1">
    <source>
        <dbReference type="ARBA" id="ARBA00022729"/>
    </source>
</evidence>
<accession>L5LVH3</accession>
<dbReference type="InterPro" id="IPR003599">
    <property type="entry name" value="Ig_sub"/>
</dbReference>
<evidence type="ECO:0000256" key="3">
    <source>
        <dbReference type="ARBA" id="ARBA00023130"/>
    </source>
</evidence>
<evidence type="ECO:0000256" key="4">
    <source>
        <dbReference type="ARBA" id="ARBA00023157"/>
    </source>
</evidence>
<dbReference type="Gene3D" id="2.60.40.10">
    <property type="entry name" value="Immunoglobulins"/>
    <property type="match status" value="1"/>
</dbReference>
<dbReference type="GO" id="GO:0002250">
    <property type="term" value="P:adaptive immune response"/>
    <property type="evidence" value="ECO:0007669"/>
    <property type="project" value="UniProtKB-KW"/>
</dbReference>
<protein>
    <submittedName>
        <fullName evidence="9">Ig heavy chain V-III region VH26</fullName>
    </submittedName>
</protein>
<comment type="subunit">
    <text evidence="5">Immunoglobulins are composed of two identical heavy chains and two identical light chains; disulfide-linked.</text>
</comment>
<keyword evidence="1" id="KW-0732">Signal</keyword>
<feature type="region of interest" description="Disordered" evidence="7">
    <location>
        <begin position="189"/>
        <end position="268"/>
    </location>
</feature>
<dbReference type="PROSITE" id="PS50835">
    <property type="entry name" value="IG_LIKE"/>
    <property type="match status" value="1"/>
</dbReference>
<keyword evidence="3" id="KW-1064">Adaptive immunity</keyword>
<dbReference type="InterPro" id="IPR013106">
    <property type="entry name" value="Ig_V-set"/>
</dbReference>
<dbReference type="InterPro" id="IPR036179">
    <property type="entry name" value="Ig-like_dom_sf"/>
</dbReference>
<feature type="region of interest" description="Disordered" evidence="7">
    <location>
        <begin position="1"/>
        <end position="55"/>
    </location>
</feature>
<evidence type="ECO:0000256" key="2">
    <source>
        <dbReference type="ARBA" id="ARBA00022859"/>
    </source>
</evidence>
<feature type="compositionally biased region" description="Polar residues" evidence="7">
    <location>
        <begin position="1"/>
        <end position="13"/>
    </location>
</feature>
<dbReference type="GO" id="GO:0019814">
    <property type="term" value="C:immunoglobulin complex"/>
    <property type="evidence" value="ECO:0007669"/>
    <property type="project" value="UniProtKB-KW"/>
</dbReference>
<proteinExistence type="predicted"/>
<keyword evidence="2" id="KW-0391">Immunity</keyword>
<dbReference type="InterPro" id="IPR007110">
    <property type="entry name" value="Ig-like_dom"/>
</dbReference>
<feature type="compositionally biased region" description="Polar residues" evidence="7">
    <location>
        <begin position="246"/>
        <end position="265"/>
    </location>
</feature>
<evidence type="ECO:0000256" key="6">
    <source>
        <dbReference type="ARBA" id="ARBA00043265"/>
    </source>
</evidence>
<evidence type="ECO:0000256" key="7">
    <source>
        <dbReference type="SAM" id="MobiDB-lite"/>
    </source>
</evidence>
<dbReference type="GO" id="GO:0005886">
    <property type="term" value="C:plasma membrane"/>
    <property type="evidence" value="ECO:0007669"/>
    <property type="project" value="UniProtKB-ARBA"/>
</dbReference>
<dbReference type="FunFam" id="2.60.40.10:FF:000942">
    <property type="entry name" value="Immunoglobulin heavy variable 3-23"/>
    <property type="match status" value="1"/>
</dbReference>
<feature type="domain" description="Ig-like" evidence="8">
    <location>
        <begin position="98"/>
        <end position="181"/>
    </location>
</feature>
<dbReference type="AlphaFoldDB" id="L5LVH3"/>
<gene>
    <name evidence="9" type="ORF">MDA_GLEAN10000307</name>
</gene>
<organism evidence="9 10">
    <name type="scientific">Myotis davidii</name>
    <name type="common">David's myotis</name>
    <dbReference type="NCBI Taxonomy" id="225400"/>
    <lineage>
        <taxon>Eukaryota</taxon>
        <taxon>Metazoa</taxon>
        <taxon>Chordata</taxon>
        <taxon>Craniata</taxon>
        <taxon>Vertebrata</taxon>
        <taxon>Euteleostomi</taxon>
        <taxon>Mammalia</taxon>
        <taxon>Eutheria</taxon>
        <taxon>Laurasiatheria</taxon>
        <taxon>Chiroptera</taxon>
        <taxon>Yangochiroptera</taxon>
        <taxon>Vespertilionidae</taxon>
        <taxon>Myotis</taxon>
    </lineage>
</organism>
<reference evidence="10" key="1">
    <citation type="journal article" date="2013" name="Science">
        <title>Comparative analysis of bat genomes provides insight into the evolution of flight and immunity.</title>
        <authorList>
            <person name="Zhang G."/>
            <person name="Cowled C."/>
            <person name="Shi Z."/>
            <person name="Huang Z."/>
            <person name="Bishop-Lilly K.A."/>
            <person name="Fang X."/>
            <person name="Wynne J.W."/>
            <person name="Xiong Z."/>
            <person name="Baker M.L."/>
            <person name="Zhao W."/>
            <person name="Tachedjian M."/>
            <person name="Zhu Y."/>
            <person name="Zhou P."/>
            <person name="Jiang X."/>
            <person name="Ng J."/>
            <person name="Yang L."/>
            <person name="Wu L."/>
            <person name="Xiao J."/>
            <person name="Feng Y."/>
            <person name="Chen Y."/>
            <person name="Sun X."/>
            <person name="Zhang Y."/>
            <person name="Marsh G.A."/>
            <person name="Crameri G."/>
            <person name="Broder C.C."/>
            <person name="Frey K.G."/>
            <person name="Wang L.F."/>
            <person name="Wang J."/>
        </authorList>
    </citation>
    <scope>NUCLEOTIDE SEQUENCE [LARGE SCALE GENOMIC DNA]</scope>
</reference>
<dbReference type="EMBL" id="KB107446">
    <property type="protein sequence ID" value="ELK30010.1"/>
    <property type="molecule type" value="Genomic_DNA"/>
</dbReference>
<evidence type="ECO:0000259" key="8">
    <source>
        <dbReference type="PROSITE" id="PS50835"/>
    </source>
</evidence>
<evidence type="ECO:0000313" key="10">
    <source>
        <dbReference type="Proteomes" id="UP000010556"/>
    </source>
</evidence>
<evidence type="ECO:0000256" key="5">
    <source>
        <dbReference type="ARBA" id="ARBA00038737"/>
    </source>
</evidence>
<dbReference type="Pfam" id="PF07686">
    <property type="entry name" value="V-set"/>
    <property type="match status" value="1"/>
</dbReference>
<keyword evidence="10" id="KW-1185">Reference proteome</keyword>
<feature type="compositionally biased region" description="Basic and acidic residues" evidence="7">
    <location>
        <begin position="189"/>
        <end position="202"/>
    </location>
</feature>